<evidence type="ECO:0000256" key="11">
    <source>
        <dbReference type="ARBA" id="ARBA00023136"/>
    </source>
</evidence>
<dbReference type="AlphaFoldDB" id="A0A9D8KGP5"/>
<evidence type="ECO:0000256" key="2">
    <source>
        <dbReference type="ARBA" id="ARBA00004651"/>
    </source>
</evidence>
<evidence type="ECO:0000256" key="9">
    <source>
        <dbReference type="ARBA" id="ARBA00022989"/>
    </source>
</evidence>
<dbReference type="PANTHER" id="PTHR43221">
    <property type="entry name" value="PROTEASE HTPX"/>
    <property type="match status" value="1"/>
</dbReference>
<comment type="caution">
    <text evidence="14">The sequence shown here is derived from an EMBL/GenBank/DDBJ whole genome shotgun (WGS) entry which is preliminary data.</text>
</comment>
<evidence type="ECO:0000256" key="10">
    <source>
        <dbReference type="ARBA" id="ARBA00023049"/>
    </source>
</evidence>
<protein>
    <submittedName>
        <fullName evidence="14">M48 family metalloprotease</fullName>
    </submittedName>
</protein>
<dbReference type="GO" id="GO:0005886">
    <property type="term" value="C:plasma membrane"/>
    <property type="evidence" value="ECO:0007669"/>
    <property type="project" value="UniProtKB-SubCell"/>
</dbReference>
<keyword evidence="8" id="KW-0862">Zinc</keyword>
<evidence type="ECO:0000256" key="7">
    <source>
        <dbReference type="ARBA" id="ARBA00022801"/>
    </source>
</evidence>
<dbReference type="PANTHER" id="PTHR43221:SF1">
    <property type="entry name" value="PROTEASE HTPX"/>
    <property type="match status" value="1"/>
</dbReference>
<sequence>MKGRLIFATFATFGILLSFVLFVIVLVTFFTGLIGAPIMIFLTVVFSFISWLISPWIIDQIHKWFYKFKFIEIEDLEMRSPHTAKFLREACERNGIKVPMLRIVDDLNPTAYCYGSYPGNSRIVVSEGLFHYLTPEEVTAVYGHELGHIKNLDFILMTIANTLLMILYEVYVIFTRVRSRGKNPFPLIGLVSLVFWWIGSYFVLYLSRTREYLADHFSGVETGDPNTLATALVKIAYGIATQPDTLNSKRLLASTRSLGITDYKNADNVGTAVSVAAGVKDIESRKIVEFDPRRVSKVFLFDIYNPWSKIVQLGSTHPLTGKRIKGLMELCDERRISPLFNFDEVTLEGHKLDRGRLYGRFFLEVLIYFAPIMGLFFGLILTVLKVELFSIMLVTFGMGMLLKAIYRYPPISKPEETTVFDLMCDPYASPLRGKPVVLNGIVIGKARAGSIFSEDLAIHDVSGGLIVLNYESVIPLFGNIYFGISTSKKIINHRVESLGWFRRKVSQVVDLKSILTDERKYNSYTRFKAIALPLILIAAGFIAAVVITIAYVFSLVG</sequence>
<gene>
    <name evidence="14" type="ORF">JW984_11715</name>
</gene>
<feature type="transmembrane region" description="Helical" evidence="12">
    <location>
        <begin position="529"/>
        <end position="553"/>
    </location>
</feature>
<evidence type="ECO:0000256" key="3">
    <source>
        <dbReference type="ARBA" id="ARBA00022475"/>
    </source>
</evidence>
<dbReference type="GO" id="GO:0006508">
    <property type="term" value="P:proteolysis"/>
    <property type="evidence" value="ECO:0007669"/>
    <property type="project" value="UniProtKB-KW"/>
</dbReference>
<evidence type="ECO:0000256" key="8">
    <source>
        <dbReference type="ARBA" id="ARBA00022833"/>
    </source>
</evidence>
<dbReference type="Pfam" id="PF01435">
    <property type="entry name" value="Peptidase_M48"/>
    <property type="match status" value="1"/>
</dbReference>
<feature type="transmembrane region" description="Helical" evidence="12">
    <location>
        <begin position="361"/>
        <end position="382"/>
    </location>
</feature>
<feature type="domain" description="Peptidase M48" evidence="13">
    <location>
        <begin position="103"/>
        <end position="328"/>
    </location>
</feature>
<organism evidence="14 15">
    <name type="scientific">Candidatus Zymogenus saltonus</name>
    <dbReference type="NCBI Taxonomy" id="2844893"/>
    <lineage>
        <taxon>Bacteria</taxon>
        <taxon>Deltaproteobacteria</taxon>
        <taxon>Candidatus Zymogenia</taxon>
        <taxon>Candidatus Zymogeniales</taxon>
        <taxon>Candidatus Zymogenaceae</taxon>
        <taxon>Candidatus Zymogenus</taxon>
    </lineage>
</organism>
<keyword evidence="4" id="KW-0645">Protease</keyword>
<keyword evidence="7" id="KW-0378">Hydrolase</keyword>
<dbReference type="InterPro" id="IPR001915">
    <property type="entry name" value="Peptidase_M48"/>
</dbReference>
<dbReference type="InterPro" id="IPR050083">
    <property type="entry name" value="HtpX_protease"/>
</dbReference>
<keyword evidence="10 14" id="KW-0482">Metalloprotease</keyword>
<keyword evidence="6" id="KW-0479">Metal-binding</keyword>
<evidence type="ECO:0000256" key="4">
    <source>
        <dbReference type="ARBA" id="ARBA00022670"/>
    </source>
</evidence>
<dbReference type="GO" id="GO:0046872">
    <property type="term" value="F:metal ion binding"/>
    <property type="evidence" value="ECO:0007669"/>
    <property type="project" value="UniProtKB-KW"/>
</dbReference>
<proteinExistence type="predicted"/>
<dbReference type="GO" id="GO:0004222">
    <property type="term" value="F:metalloendopeptidase activity"/>
    <property type="evidence" value="ECO:0007669"/>
    <property type="project" value="InterPro"/>
</dbReference>
<feature type="transmembrane region" description="Helical" evidence="12">
    <location>
        <begin position="7"/>
        <end position="30"/>
    </location>
</feature>
<dbReference type="EMBL" id="JAFGIX010000057">
    <property type="protein sequence ID" value="MBN1573854.1"/>
    <property type="molecule type" value="Genomic_DNA"/>
</dbReference>
<dbReference type="Gene3D" id="3.30.2010.10">
    <property type="entry name" value="Metalloproteases ('zincins'), catalytic domain"/>
    <property type="match status" value="1"/>
</dbReference>
<accession>A0A9D8KGP5</accession>
<feature type="transmembrane region" description="Helical" evidence="12">
    <location>
        <begin position="388"/>
        <end position="406"/>
    </location>
</feature>
<reference evidence="14" key="1">
    <citation type="journal article" date="2021" name="Environ. Microbiol.">
        <title>Genomic characterization of three novel Desulfobacterota classes expand the metabolic and phylogenetic diversity of the phylum.</title>
        <authorList>
            <person name="Murphy C.L."/>
            <person name="Biggerstaff J."/>
            <person name="Eichhorn A."/>
            <person name="Ewing E."/>
            <person name="Shahan R."/>
            <person name="Soriano D."/>
            <person name="Stewart S."/>
            <person name="VanMol K."/>
            <person name="Walker R."/>
            <person name="Walters P."/>
            <person name="Elshahed M.S."/>
            <person name="Youssef N.H."/>
        </authorList>
    </citation>
    <scope>NUCLEOTIDE SEQUENCE</scope>
    <source>
        <strain evidence="14">Zod_Metabat.24</strain>
    </source>
</reference>
<comment type="subcellular location">
    <subcellularLocation>
        <location evidence="2">Cell membrane</location>
        <topology evidence="2">Multi-pass membrane protein</topology>
    </subcellularLocation>
</comment>
<evidence type="ECO:0000313" key="15">
    <source>
        <dbReference type="Proteomes" id="UP000809273"/>
    </source>
</evidence>
<evidence type="ECO:0000313" key="14">
    <source>
        <dbReference type="EMBL" id="MBN1573854.1"/>
    </source>
</evidence>
<keyword evidence="9 12" id="KW-1133">Transmembrane helix</keyword>
<keyword evidence="11 12" id="KW-0472">Membrane</keyword>
<evidence type="ECO:0000259" key="13">
    <source>
        <dbReference type="Pfam" id="PF01435"/>
    </source>
</evidence>
<evidence type="ECO:0000256" key="1">
    <source>
        <dbReference type="ARBA" id="ARBA00001947"/>
    </source>
</evidence>
<feature type="transmembrane region" description="Helical" evidence="12">
    <location>
        <begin position="154"/>
        <end position="174"/>
    </location>
</feature>
<keyword evidence="3" id="KW-1003">Cell membrane</keyword>
<feature type="transmembrane region" description="Helical" evidence="12">
    <location>
        <begin position="36"/>
        <end position="58"/>
    </location>
</feature>
<keyword evidence="5 12" id="KW-0812">Transmembrane</keyword>
<reference evidence="14" key="2">
    <citation type="submission" date="2021-01" db="EMBL/GenBank/DDBJ databases">
        <authorList>
            <person name="Hahn C.R."/>
            <person name="Youssef N.H."/>
            <person name="Elshahed M."/>
        </authorList>
    </citation>
    <scope>NUCLEOTIDE SEQUENCE</scope>
    <source>
        <strain evidence="14">Zod_Metabat.24</strain>
    </source>
</reference>
<feature type="transmembrane region" description="Helical" evidence="12">
    <location>
        <begin position="186"/>
        <end position="206"/>
    </location>
</feature>
<dbReference type="Proteomes" id="UP000809273">
    <property type="component" value="Unassembled WGS sequence"/>
</dbReference>
<evidence type="ECO:0000256" key="6">
    <source>
        <dbReference type="ARBA" id="ARBA00022723"/>
    </source>
</evidence>
<name>A0A9D8KGP5_9DELT</name>
<comment type="cofactor">
    <cofactor evidence="1">
        <name>Zn(2+)</name>
        <dbReference type="ChEBI" id="CHEBI:29105"/>
    </cofactor>
</comment>
<evidence type="ECO:0000256" key="12">
    <source>
        <dbReference type="SAM" id="Phobius"/>
    </source>
</evidence>
<evidence type="ECO:0000256" key="5">
    <source>
        <dbReference type="ARBA" id="ARBA00022692"/>
    </source>
</evidence>